<dbReference type="AlphaFoldDB" id="A0A4Y2AUW1"/>
<evidence type="ECO:0000313" key="2">
    <source>
        <dbReference type="Proteomes" id="UP000499080"/>
    </source>
</evidence>
<comment type="caution">
    <text evidence="1">The sequence shown here is derived from an EMBL/GenBank/DDBJ whole genome shotgun (WGS) entry which is preliminary data.</text>
</comment>
<sequence>MGPNDAARQKERRHKGIPLARPITDNSFLAASVGWRITDRIVMNRKILANGLISCKTYTNKNLCLQTSSVFCRQKYLSLVGSSVAFERLVSALNNVGSEERCRLTDQLIAEIIVMSRLDDKYDNE</sequence>
<reference evidence="1 2" key="1">
    <citation type="journal article" date="2019" name="Sci. Rep.">
        <title>Orb-weaving spider Araneus ventricosus genome elucidates the spidroin gene catalogue.</title>
        <authorList>
            <person name="Kono N."/>
            <person name="Nakamura H."/>
            <person name="Ohtoshi R."/>
            <person name="Moran D.A.P."/>
            <person name="Shinohara A."/>
            <person name="Yoshida Y."/>
            <person name="Fujiwara M."/>
            <person name="Mori M."/>
            <person name="Tomita M."/>
            <person name="Arakawa K."/>
        </authorList>
    </citation>
    <scope>NUCLEOTIDE SEQUENCE [LARGE SCALE GENOMIC DNA]</scope>
</reference>
<organism evidence="1 2">
    <name type="scientific">Araneus ventricosus</name>
    <name type="common">Orbweaver spider</name>
    <name type="synonym">Epeira ventricosa</name>
    <dbReference type="NCBI Taxonomy" id="182803"/>
    <lineage>
        <taxon>Eukaryota</taxon>
        <taxon>Metazoa</taxon>
        <taxon>Ecdysozoa</taxon>
        <taxon>Arthropoda</taxon>
        <taxon>Chelicerata</taxon>
        <taxon>Arachnida</taxon>
        <taxon>Araneae</taxon>
        <taxon>Araneomorphae</taxon>
        <taxon>Entelegynae</taxon>
        <taxon>Araneoidea</taxon>
        <taxon>Araneidae</taxon>
        <taxon>Araneus</taxon>
    </lineage>
</organism>
<accession>A0A4Y2AUW1</accession>
<dbReference type="Proteomes" id="UP000499080">
    <property type="component" value="Unassembled WGS sequence"/>
</dbReference>
<evidence type="ECO:0000313" key="1">
    <source>
        <dbReference type="EMBL" id="GBL82896.1"/>
    </source>
</evidence>
<name>A0A4Y2AUW1_ARAVE</name>
<protein>
    <submittedName>
        <fullName evidence="1">Uncharacterized protein</fullName>
    </submittedName>
</protein>
<gene>
    <name evidence="1" type="ORF">AVEN_106410_1</name>
</gene>
<proteinExistence type="predicted"/>
<dbReference type="EMBL" id="BGPR01000030">
    <property type="protein sequence ID" value="GBL82896.1"/>
    <property type="molecule type" value="Genomic_DNA"/>
</dbReference>
<keyword evidence="2" id="KW-1185">Reference proteome</keyword>